<reference evidence="2" key="1">
    <citation type="submission" date="2018-06" db="EMBL/GenBank/DDBJ databases">
        <authorList>
            <person name="Zhirakovskaya E."/>
        </authorList>
    </citation>
    <scope>NUCLEOTIDE SEQUENCE</scope>
</reference>
<organism evidence="2">
    <name type="scientific">hydrothermal vent metagenome</name>
    <dbReference type="NCBI Taxonomy" id="652676"/>
    <lineage>
        <taxon>unclassified sequences</taxon>
        <taxon>metagenomes</taxon>
        <taxon>ecological metagenomes</taxon>
    </lineage>
</organism>
<evidence type="ECO:0000256" key="1">
    <source>
        <dbReference type="SAM" id="Phobius"/>
    </source>
</evidence>
<dbReference type="InterPro" id="IPR019734">
    <property type="entry name" value="TPR_rpt"/>
</dbReference>
<dbReference type="AlphaFoldDB" id="A0A3B0QQR2"/>
<dbReference type="SUPFAM" id="SSF48452">
    <property type="entry name" value="TPR-like"/>
    <property type="match status" value="1"/>
</dbReference>
<gene>
    <name evidence="2" type="ORF">MNBD_BACTEROID02-1307</name>
</gene>
<sequence>MRRINIEYMATYKKRGYKPKTKVEVEDKSTTAEVFNTLDEGASKAEEWVAKNQKYIFIIVGLAAVIILGYLGYNKFIQEPKESEAMNDMFAAQQYFDQAITNSVAKDSLFTLALNGGEGKFGMLDIISEYKGTNAANIASYYAGMAYLNMKDYPNAIEHLSNFSSDDETLGPIAKGGIGDAFVQLNQKEDALDYYVQAAEMKTNEFTTPMYLYKAGTIALELGQNKKALQYFKRIKDEFSTSTEAVTIDVFIGKAEAASN</sequence>
<protein>
    <submittedName>
        <fullName evidence="2">TPR domain protein</fullName>
    </submittedName>
</protein>
<feature type="transmembrane region" description="Helical" evidence="1">
    <location>
        <begin position="55"/>
        <end position="73"/>
    </location>
</feature>
<accession>A0A3B0QQR2</accession>
<dbReference type="Pfam" id="PF13181">
    <property type="entry name" value="TPR_8"/>
    <property type="match status" value="1"/>
</dbReference>
<keyword evidence="1" id="KW-1133">Transmembrane helix</keyword>
<dbReference type="SMART" id="SM00028">
    <property type="entry name" value="TPR"/>
    <property type="match status" value="3"/>
</dbReference>
<keyword evidence="1" id="KW-0812">Transmembrane</keyword>
<dbReference type="Pfam" id="PF13174">
    <property type="entry name" value="TPR_6"/>
    <property type="match status" value="2"/>
</dbReference>
<dbReference type="Gene3D" id="1.25.40.10">
    <property type="entry name" value="Tetratricopeptide repeat domain"/>
    <property type="match status" value="1"/>
</dbReference>
<name>A0A3B0QQR2_9ZZZZ</name>
<evidence type="ECO:0000313" key="2">
    <source>
        <dbReference type="EMBL" id="VAV82582.1"/>
    </source>
</evidence>
<keyword evidence="1" id="KW-0472">Membrane</keyword>
<dbReference type="EMBL" id="UOEB01000013">
    <property type="protein sequence ID" value="VAV82582.1"/>
    <property type="molecule type" value="Genomic_DNA"/>
</dbReference>
<dbReference type="InterPro" id="IPR011990">
    <property type="entry name" value="TPR-like_helical_dom_sf"/>
</dbReference>
<proteinExistence type="predicted"/>